<evidence type="ECO:0008006" key="3">
    <source>
        <dbReference type="Google" id="ProtNLM"/>
    </source>
</evidence>
<name>A0ABY2T9C5_9BACI</name>
<evidence type="ECO:0000313" key="2">
    <source>
        <dbReference type="Proteomes" id="UP000308539"/>
    </source>
</evidence>
<keyword evidence="2" id="KW-1185">Reference proteome</keyword>
<reference evidence="1 2" key="1">
    <citation type="submission" date="2019-04" db="EMBL/GenBank/DDBJ databases">
        <title>Lysinibacillus genome sequencing.</title>
        <authorList>
            <person name="Dunlap C."/>
        </authorList>
    </citation>
    <scope>NUCLEOTIDE SEQUENCE [LARGE SCALE GENOMIC DNA]</scope>
    <source>
        <strain evidence="1 2">NBRC 109424</strain>
    </source>
</reference>
<protein>
    <recommendedName>
        <fullName evidence="3">DUF3644 domain-containing protein</fullName>
    </recommendedName>
</protein>
<evidence type="ECO:0000313" key="1">
    <source>
        <dbReference type="EMBL" id="TKI60258.1"/>
    </source>
</evidence>
<organism evidence="1 2">
    <name type="scientific">Lysinibacillus varians</name>
    <dbReference type="NCBI Taxonomy" id="1145276"/>
    <lineage>
        <taxon>Bacteria</taxon>
        <taxon>Bacillati</taxon>
        <taxon>Bacillota</taxon>
        <taxon>Bacilli</taxon>
        <taxon>Bacillales</taxon>
        <taxon>Bacillaceae</taxon>
        <taxon>Lysinibacillus</taxon>
    </lineage>
</organism>
<gene>
    <name evidence="1" type="ORF">FC752_15960</name>
</gene>
<comment type="caution">
    <text evidence="1">The sequence shown here is derived from an EMBL/GenBank/DDBJ whole genome shotgun (WGS) entry which is preliminary data.</text>
</comment>
<dbReference type="EMBL" id="SZPV01000032">
    <property type="protein sequence ID" value="TKI60258.1"/>
    <property type="molecule type" value="Genomic_DNA"/>
</dbReference>
<dbReference type="RefSeq" id="WP_025220254.1">
    <property type="nucleotide sequence ID" value="NZ_CP006837.1"/>
</dbReference>
<accession>A0ABY2T9C5</accession>
<proteinExistence type="predicted"/>
<dbReference type="Proteomes" id="UP000308539">
    <property type="component" value="Unassembled WGS sequence"/>
</dbReference>
<sequence length="408" mass="47091">MTKVLKEVNEETKIIKSTVSIVKSDEETKWIASENELTTLRHAFNILNQIEVLDLIEQNGYSLNKNVKKASELEKILVNDFKNGLLNQKLYEDIREKAFNPELNVSDGFFLSFKNDEIKVTDNLLIKQITEWNTTLSEENGFDSSIDYMNFRNNVCKISVTRNSEKFAYDKRSMFSTTFVDEHKLLVEIDFKTNIIYFQTSNSTKYRSIKTVVKLFLSILLEKEGKFKLLPPKMSQKLNFTFSKNNSTAIAHNNISPNTIKLLDLLLGLEDSGSNFNELICVDITFDHEDTKAENLKAKIDRQGFGGEDLLRKSDIKQHILNNRGILQIVFKLTYTEELADDRERKHVILAGIDNDTKNHVRIYIQNNNPDLKRVVNKAHKDLKNIFIEHSSSSSLRNEDKIKQLLGL</sequence>